<proteinExistence type="predicted"/>
<evidence type="ECO:0008006" key="3">
    <source>
        <dbReference type="Google" id="ProtNLM"/>
    </source>
</evidence>
<reference evidence="1 2" key="1">
    <citation type="submission" date="2014-02" db="EMBL/GenBank/DDBJ databases">
        <title>Whole genome sequence of Sphingobium chlorophenolicum NBRC 16172.</title>
        <authorList>
            <person name="Gan H.M."/>
            <person name="Gan H.Y."/>
            <person name="Chew T.H."/>
            <person name="Savka M.A."/>
        </authorList>
    </citation>
    <scope>NUCLEOTIDE SEQUENCE [LARGE SCALE GENOMIC DNA]</scope>
    <source>
        <strain evidence="1 2">NBRC 16172</strain>
    </source>
</reference>
<dbReference type="RefSeq" id="WP_037453344.1">
    <property type="nucleotide sequence ID" value="NZ_JFHR01000035.1"/>
</dbReference>
<dbReference type="Proteomes" id="UP000028411">
    <property type="component" value="Unassembled WGS sequence"/>
</dbReference>
<comment type="caution">
    <text evidence="1">The sequence shown here is derived from an EMBL/GenBank/DDBJ whole genome shotgun (WGS) entry which is preliminary data.</text>
</comment>
<dbReference type="OrthoDB" id="7472736at2"/>
<gene>
    <name evidence="1" type="ORF">BV95_02958</name>
</gene>
<dbReference type="AlphaFoldDB" id="A0A081RC62"/>
<accession>A0A081RC62</accession>
<protein>
    <recommendedName>
        <fullName evidence="3">Type IV pilus assembly PilZ</fullName>
    </recommendedName>
</protein>
<evidence type="ECO:0000313" key="1">
    <source>
        <dbReference type="EMBL" id="KEQ52785.1"/>
    </source>
</evidence>
<name>A0A081RC62_SPHCR</name>
<dbReference type="EMBL" id="JFHR01000035">
    <property type="protein sequence ID" value="KEQ52785.1"/>
    <property type="molecule type" value="Genomic_DNA"/>
</dbReference>
<sequence length="139" mass="15553">MPDSDPEFVSKRQYERRRRLLKARMRHPRHGEIDILVRDVSELGIGGRCELDLALGDRVVITLPDCAPAEGSIAWRRGQAFGVRLGASIDPANVKSPAPVERPVETAYQVPANFRPAVETKRPGFRTRSPGLDTHFKLD</sequence>
<evidence type="ECO:0000313" key="2">
    <source>
        <dbReference type="Proteomes" id="UP000028411"/>
    </source>
</evidence>
<dbReference type="eggNOG" id="ENOG5032I4Y">
    <property type="taxonomic scope" value="Bacteria"/>
</dbReference>
<dbReference type="PATRIC" id="fig|46429.4.peg.2931"/>
<organism evidence="1 2">
    <name type="scientific">Sphingobium chlorophenolicum</name>
    <dbReference type="NCBI Taxonomy" id="46429"/>
    <lineage>
        <taxon>Bacteria</taxon>
        <taxon>Pseudomonadati</taxon>
        <taxon>Pseudomonadota</taxon>
        <taxon>Alphaproteobacteria</taxon>
        <taxon>Sphingomonadales</taxon>
        <taxon>Sphingomonadaceae</taxon>
        <taxon>Sphingobium</taxon>
    </lineage>
</organism>